<name>A0A2R2ZGF8_9CAUD</name>
<dbReference type="EMBL" id="MG711516">
    <property type="protein sequence ID" value="AUO78181.1"/>
    <property type="molecule type" value="Genomic_DNA"/>
</dbReference>
<proteinExistence type="predicted"/>
<protein>
    <submittedName>
        <fullName evidence="1">Uncharacterized protein</fullName>
    </submittedName>
</protein>
<evidence type="ECO:0000313" key="1">
    <source>
        <dbReference type="EMBL" id="AUO78181.1"/>
    </source>
</evidence>
<organism evidence="1 2">
    <name type="scientific">Ralstonia phage RsoP1EGY</name>
    <dbReference type="NCBI Taxonomy" id="2070026"/>
    <lineage>
        <taxon>Viruses</taxon>
        <taxon>Duplodnaviria</taxon>
        <taxon>Heunggongvirae</taxon>
        <taxon>Uroviricota</taxon>
        <taxon>Caudoviricetes</taxon>
        <taxon>Autographivirales</taxon>
        <taxon>Gyeongsanvirus</taxon>
        <taxon>Gyeongsanvirus RsoP1EGY</taxon>
    </lineage>
</organism>
<evidence type="ECO:0000313" key="2">
    <source>
        <dbReference type="Proteomes" id="UP000244501"/>
    </source>
</evidence>
<accession>A0A2R2ZGF8</accession>
<keyword evidence="2" id="KW-1185">Reference proteome</keyword>
<dbReference type="Gene3D" id="3.30.40.220">
    <property type="match status" value="1"/>
</dbReference>
<dbReference type="Proteomes" id="UP000244501">
    <property type="component" value="Segment"/>
</dbReference>
<sequence>MSGCKKCGVALVPGENWYPSLAKKNNQVCKRCHTARSEAKRIEDRETNLPKWMLRNARNRAKAQGLPFDLEESDIQIPLLCPVLGIPLEVSRGHFTDNSLALDKFIPELGYVKGNVAVISQKANVMKSNATIQEVEALAAWMRSRA</sequence>
<gene>
    <name evidence="1" type="ORF">RSEGYP2_21</name>
</gene>
<reference evidence="1 2" key="1">
    <citation type="submission" date="2017-12" db="EMBL/GenBank/DDBJ databases">
        <title>Sequencing, genome analysis and host range of a novel Ralstonia phage RsoP1EGY isolated from Egypt.</title>
        <authorList>
            <person name="Ahmad A.A."/>
            <person name="Addy H.S."/>
            <person name="Elhalag K.M."/>
            <person name="Nasr-Eldin M.A."/>
            <person name="Hussien A.S."/>
            <person name="Huang Q."/>
        </authorList>
    </citation>
    <scope>NUCLEOTIDE SEQUENCE [LARGE SCALE GENOMIC DNA]</scope>
</reference>